<comment type="cofactor">
    <cofactor evidence="1">
        <name>Mg(2+)</name>
        <dbReference type="ChEBI" id="CHEBI:18420"/>
    </cofactor>
</comment>
<keyword evidence="15" id="KW-0460">Magnesium</keyword>
<keyword evidence="13" id="KW-0378">Hydrolase</keyword>
<dbReference type="Pfam" id="PF01163">
    <property type="entry name" value="RIO1"/>
    <property type="match status" value="1"/>
</dbReference>
<evidence type="ECO:0000256" key="19">
    <source>
        <dbReference type="SAM" id="MobiDB-lite"/>
    </source>
</evidence>
<evidence type="ECO:0000256" key="17">
    <source>
        <dbReference type="ARBA" id="ARBA00048679"/>
    </source>
</evidence>
<evidence type="ECO:0000256" key="15">
    <source>
        <dbReference type="ARBA" id="ARBA00022842"/>
    </source>
</evidence>
<dbReference type="Gene3D" id="3.30.200.20">
    <property type="entry name" value="Phosphorylase Kinase, domain 1"/>
    <property type="match status" value="1"/>
</dbReference>
<dbReference type="Gene3D" id="1.10.510.10">
    <property type="entry name" value="Transferase(Phosphotransferase) domain 1"/>
    <property type="match status" value="1"/>
</dbReference>
<evidence type="ECO:0000256" key="14">
    <source>
        <dbReference type="ARBA" id="ARBA00022840"/>
    </source>
</evidence>
<evidence type="ECO:0000256" key="1">
    <source>
        <dbReference type="ARBA" id="ARBA00001946"/>
    </source>
</evidence>
<dbReference type="FunFam" id="3.30.200.20:FF:000148">
    <property type="entry name" value="Serine/threonine-protein kinase RIO1"/>
    <property type="match status" value="1"/>
</dbReference>
<evidence type="ECO:0000256" key="12">
    <source>
        <dbReference type="ARBA" id="ARBA00022777"/>
    </source>
</evidence>
<dbReference type="InterPro" id="IPR018934">
    <property type="entry name" value="RIO_dom"/>
</dbReference>
<feature type="compositionally biased region" description="Basic and acidic residues" evidence="19">
    <location>
        <begin position="587"/>
        <end position="628"/>
    </location>
</feature>
<dbReference type="Proteomes" id="UP000237144">
    <property type="component" value="Unassembled WGS sequence"/>
</dbReference>
<feature type="compositionally biased region" description="Basic and acidic residues" evidence="19">
    <location>
        <begin position="541"/>
        <end position="552"/>
    </location>
</feature>
<evidence type="ECO:0000313" key="22">
    <source>
        <dbReference type="Proteomes" id="UP000237144"/>
    </source>
</evidence>
<evidence type="ECO:0000256" key="8">
    <source>
        <dbReference type="ARBA" id="ARBA00022527"/>
    </source>
</evidence>
<reference evidence="21 22" key="1">
    <citation type="journal article" date="2018" name="Front. Microbiol.">
        <title>Prospects for Fungal Bioremediation of Acidic Radioactive Waste Sites: Characterization and Genome Sequence of Rhodotorula taiwanensis MD1149.</title>
        <authorList>
            <person name="Tkavc R."/>
            <person name="Matrosova V.Y."/>
            <person name="Grichenko O.E."/>
            <person name="Gostincar C."/>
            <person name="Volpe R.P."/>
            <person name="Klimenkova P."/>
            <person name="Gaidamakova E.K."/>
            <person name="Zhou C.E."/>
            <person name="Stewart B.J."/>
            <person name="Lyman M.G."/>
            <person name="Malfatti S.A."/>
            <person name="Rubinfeld B."/>
            <person name="Courtot M."/>
            <person name="Singh J."/>
            <person name="Dalgard C.L."/>
            <person name="Hamilton T."/>
            <person name="Frey K.G."/>
            <person name="Gunde-Cimerman N."/>
            <person name="Dugan L."/>
            <person name="Daly M.J."/>
        </authorList>
    </citation>
    <scope>NUCLEOTIDE SEQUENCE [LARGE SCALE GENOMIC DNA]</scope>
    <source>
        <strain evidence="21 22">MD1149</strain>
    </source>
</reference>
<dbReference type="GO" id="GO:0004674">
    <property type="term" value="F:protein serine/threonine kinase activity"/>
    <property type="evidence" value="ECO:0007669"/>
    <property type="project" value="UniProtKB-KW"/>
</dbReference>
<evidence type="ECO:0000256" key="7">
    <source>
        <dbReference type="ARBA" id="ARBA00022517"/>
    </source>
</evidence>
<comment type="catalytic activity">
    <reaction evidence="16">
        <text>L-threonyl-[protein] + ATP = O-phospho-L-threonyl-[protein] + ADP + H(+)</text>
        <dbReference type="Rhea" id="RHEA:46608"/>
        <dbReference type="Rhea" id="RHEA-COMP:11060"/>
        <dbReference type="Rhea" id="RHEA-COMP:11605"/>
        <dbReference type="ChEBI" id="CHEBI:15378"/>
        <dbReference type="ChEBI" id="CHEBI:30013"/>
        <dbReference type="ChEBI" id="CHEBI:30616"/>
        <dbReference type="ChEBI" id="CHEBI:61977"/>
        <dbReference type="ChEBI" id="CHEBI:456216"/>
        <dbReference type="EC" id="2.7.11.1"/>
    </reaction>
</comment>
<dbReference type="GO" id="GO:0005524">
    <property type="term" value="F:ATP binding"/>
    <property type="evidence" value="ECO:0007669"/>
    <property type="project" value="UniProtKB-KW"/>
</dbReference>
<keyword evidence="10" id="KW-0479">Metal-binding</keyword>
<evidence type="ECO:0000256" key="6">
    <source>
        <dbReference type="ARBA" id="ARBA00022490"/>
    </source>
</evidence>
<protein>
    <recommendedName>
        <fullName evidence="5">Serine/threonine-protein kinase RIO1</fullName>
        <ecNumber evidence="4">2.7.11.1</ecNumber>
    </recommendedName>
    <alternativeName>
        <fullName evidence="18">Serine/threonine-protein kinase rio1</fullName>
    </alternativeName>
</protein>
<feature type="compositionally biased region" description="Acidic residues" evidence="19">
    <location>
        <begin position="560"/>
        <end position="586"/>
    </location>
</feature>
<evidence type="ECO:0000313" key="21">
    <source>
        <dbReference type="EMBL" id="POY71697.1"/>
    </source>
</evidence>
<dbReference type="PANTHER" id="PTHR45723">
    <property type="entry name" value="SERINE/THREONINE-PROTEIN KINASE RIO1"/>
    <property type="match status" value="1"/>
</dbReference>
<dbReference type="STRING" id="741276.A0A2S5B4J7"/>
<dbReference type="InterPro" id="IPR018935">
    <property type="entry name" value="RIO_kinase_CS"/>
</dbReference>
<dbReference type="EC" id="2.7.11.1" evidence="4"/>
<dbReference type="CDD" id="cd05147">
    <property type="entry name" value="RIO1_euk"/>
    <property type="match status" value="1"/>
</dbReference>
<evidence type="ECO:0000256" key="16">
    <source>
        <dbReference type="ARBA" id="ARBA00047899"/>
    </source>
</evidence>
<accession>A0A2S5B4J7</accession>
<dbReference type="InterPro" id="IPR011009">
    <property type="entry name" value="Kinase-like_dom_sf"/>
</dbReference>
<feature type="compositionally biased region" description="Basic residues" evidence="19">
    <location>
        <begin position="629"/>
        <end position="641"/>
    </location>
</feature>
<feature type="region of interest" description="Disordered" evidence="19">
    <location>
        <begin position="466"/>
        <end position="494"/>
    </location>
</feature>
<keyword evidence="7" id="KW-0690">Ribosome biogenesis</keyword>
<keyword evidence="14" id="KW-0067">ATP-binding</keyword>
<comment type="caution">
    <text evidence="21">The sequence shown here is derived from an EMBL/GenBank/DDBJ whole genome shotgun (WGS) entry which is preliminary data.</text>
</comment>
<keyword evidence="9 21" id="KW-0808">Transferase</keyword>
<evidence type="ECO:0000256" key="13">
    <source>
        <dbReference type="ARBA" id="ARBA00022801"/>
    </source>
</evidence>
<evidence type="ECO:0000256" key="3">
    <source>
        <dbReference type="ARBA" id="ARBA00009196"/>
    </source>
</evidence>
<organism evidence="21 22">
    <name type="scientific">Rhodotorula taiwanensis</name>
    <dbReference type="NCBI Taxonomy" id="741276"/>
    <lineage>
        <taxon>Eukaryota</taxon>
        <taxon>Fungi</taxon>
        <taxon>Dikarya</taxon>
        <taxon>Basidiomycota</taxon>
        <taxon>Pucciniomycotina</taxon>
        <taxon>Microbotryomycetes</taxon>
        <taxon>Sporidiobolales</taxon>
        <taxon>Sporidiobolaceae</taxon>
        <taxon>Rhodotorula</taxon>
    </lineage>
</organism>
<evidence type="ECO:0000256" key="2">
    <source>
        <dbReference type="ARBA" id="ARBA00004496"/>
    </source>
</evidence>
<dbReference type="GO" id="GO:0106310">
    <property type="term" value="F:protein serine kinase activity"/>
    <property type="evidence" value="ECO:0007669"/>
    <property type="project" value="RHEA"/>
</dbReference>
<dbReference type="PROSITE" id="PS01245">
    <property type="entry name" value="RIO1"/>
    <property type="match status" value="1"/>
</dbReference>
<dbReference type="EMBL" id="PJQD01000074">
    <property type="protein sequence ID" value="POY71697.1"/>
    <property type="molecule type" value="Genomic_DNA"/>
</dbReference>
<dbReference type="OrthoDB" id="205248at2759"/>
<sequence length="641" mass="70888">MQFEDADEDVHVEAPAAPPVPVEHAAALQAPRPVAGPFLDEQESDSMPEDVDEHEIYNSEEDEWTGGDLESGLHAVMDQDWADAAGDFTKRYNRMKQQVLVAHGSSAGRTGGASGSGGDGAAVAASNRAGGVLPAMNRSRRRGPEAGGSNNASATKPGDKAAVHGDKVTDQLSLYSRFANRLQLDPLYQAGTATRKGGSEKILVKDKSDRATNEQVLDPRTRLILFKMIGRGVVERIDGCVSTGKEANVYHAISPEGKHIALKIFKTSILVFKDRDRYVTGEFRFKGGYARSNPRKMVRLWAEKELRNLRRMHSAGVSVPEAIEVRENVLVMDFVGQDEWQASPRLKDADLSPDEVPALYIEIVCILRAIFFRCRLVHADFSEYNILYHDGHLWVIDVSQSVEHEHPAAFDFLRADIQNAEDFFARRGVQTLGLRRTFNLVTRDKLVADREETDADVAAEVRRLLEEEPAPADTANQGQSADGQQKQADPSASDEAVFAQAYIPRTLDQVYDVERDVARVLRGEGSDLIYADLTGVANAQKSHDERTAHEGAQEASTGDQAEEISDDDEGASDASEDSDEEDGEATEGERKPRGKKFEDKDEKKARYARKQETKEKAREKRATKMKKGEKARRIKKTSGKR</sequence>
<keyword evidence="8 21" id="KW-0723">Serine/threonine-protein kinase</keyword>
<evidence type="ECO:0000259" key="20">
    <source>
        <dbReference type="SMART" id="SM00090"/>
    </source>
</evidence>
<evidence type="ECO:0000256" key="5">
    <source>
        <dbReference type="ARBA" id="ARBA00016038"/>
    </source>
</evidence>
<feature type="domain" description="RIO kinase" evidence="20">
    <location>
        <begin position="206"/>
        <end position="443"/>
    </location>
</feature>
<dbReference type="AlphaFoldDB" id="A0A2S5B4J7"/>
<keyword evidence="12 21" id="KW-0418">Kinase</keyword>
<feature type="region of interest" description="Disordered" evidence="19">
    <location>
        <begin position="129"/>
        <end position="165"/>
    </location>
</feature>
<dbReference type="GO" id="GO:0042254">
    <property type="term" value="P:ribosome biogenesis"/>
    <property type="evidence" value="ECO:0007669"/>
    <property type="project" value="UniProtKB-KW"/>
</dbReference>
<feature type="compositionally biased region" description="Acidic residues" evidence="19">
    <location>
        <begin position="1"/>
        <end position="10"/>
    </location>
</feature>
<evidence type="ECO:0000256" key="10">
    <source>
        <dbReference type="ARBA" id="ARBA00022723"/>
    </source>
</evidence>
<name>A0A2S5B4J7_9BASI</name>
<feature type="region of interest" description="Disordered" evidence="19">
    <location>
        <begin position="540"/>
        <end position="641"/>
    </location>
</feature>
<dbReference type="InterPro" id="IPR000687">
    <property type="entry name" value="RIO_kinase"/>
</dbReference>
<dbReference type="GO" id="GO:0016787">
    <property type="term" value="F:hydrolase activity"/>
    <property type="evidence" value="ECO:0007669"/>
    <property type="project" value="UniProtKB-KW"/>
</dbReference>
<comment type="similarity">
    <text evidence="3">Belongs to the protein kinase superfamily. RIO-type Ser/Thr kinase family.</text>
</comment>
<feature type="compositionally biased region" description="Acidic residues" evidence="19">
    <location>
        <begin position="40"/>
        <end position="52"/>
    </location>
</feature>
<proteinExistence type="inferred from homology"/>
<dbReference type="GO" id="GO:0005737">
    <property type="term" value="C:cytoplasm"/>
    <property type="evidence" value="ECO:0007669"/>
    <property type="project" value="UniProtKB-SubCell"/>
</dbReference>
<gene>
    <name evidence="21" type="ORF">BMF94_5289</name>
</gene>
<dbReference type="GO" id="GO:0046872">
    <property type="term" value="F:metal ion binding"/>
    <property type="evidence" value="ECO:0007669"/>
    <property type="project" value="UniProtKB-KW"/>
</dbReference>
<comment type="subcellular location">
    <subcellularLocation>
        <location evidence="2">Cytoplasm</location>
    </subcellularLocation>
</comment>
<dbReference type="SMART" id="SM00090">
    <property type="entry name" value="RIO"/>
    <property type="match status" value="1"/>
</dbReference>
<evidence type="ECO:0000256" key="4">
    <source>
        <dbReference type="ARBA" id="ARBA00012513"/>
    </source>
</evidence>
<feature type="region of interest" description="Disordered" evidence="19">
    <location>
        <begin position="1"/>
        <end position="52"/>
    </location>
</feature>
<dbReference type="SUPFAM" id="SSF56112">
    <property type="entry name" value="Protein kinase-like (PK-like)"/>
    <property type="match status" value="1"/>
</dbReference>
<keyword evidence="6" id="KW-0963">Cytoplasm</keyword>
<keyword evidence="22" id="KW-1185">Reference proteome</keyword>
<evidence type="ECO:0000256" key="18">
    <source>
        <dbReference type="ARBA" id="ARBA00068838"/>
    </source>
</evidence>
<keyword evidence="11" id="KW-0547">Nucleotide-binding</keyword>
<evidence type="ECO:0000256" key="9">
    <source>
        <dbReference type="ARBA" id="ARBA00022679"/>
    </source>
</evidence>
<dbReference type="InterPro" id="IPR051272">
    <property type="entry name" value="RIO-type_Ser/Thr_kinase"/>
</dbReference>
<feature type="compositionally biased region" description="Polar residues" evidence="19">
    <location>
        <begin position="474"/>
        <end position="490"/>
    </location>
</feature>
<evidence type="ECO:0000256" key="11">
    <source>
        <dbReference type="ARBA" id="ARBA00022741"/>
    </source>
</evidence>
<comment type="catalytic activity">
    <reaction evidence="17">
        <text>L-seryl-[protein] + ATP = O-phospho-L-seryl-[protein] + ADP + H(+)</text>
        <dbReference type="Rhea" id="RHEA:17989"/>
        <dbReference type="Rhea" id="RHEA-COMP:9863"/>
        <dbReference type="Rhea" id="RHEA-COMP:11604"/>
        <dbReference type="ChEBI" id="CHEBI:15378"/>
        <dbReference type="ChEBI" id="CHEBI:29999"/>
        <dbReference type="ChEBI" id="CHEBI:30616"/>
        <dbReference type="ChEBI" id="CHEBI:83421"/>
        <dbReference type="ChEBI" id="CHEBI:456216"/>
        <dbReference type="EC" id="2.7.11.1"/>
    </reaction>
</comment>